<dbReference type="SUPFAM" id="SSF51569">
    <property type="entry name" value="Aldolase"/>
    <property type="match status" value="1"/>
</dbReference>
<dbReference type="EMBL" id="CAESAJ010000020">
    <property type="protein sequence ID" value="CAB4332920.1"/>
    <property type="molecule type" value="Genomic_DNA"/>
</dbReference>
<dbReference type="InterPro" id="IPR013785">
    <property type="entry name" value="Aldolase_TIM"/>
</dbReference>
<reference evidence="2" key="1">
    <citation type="submission" date="2020-05" db="EMBL/GenBank/DDBJ databases">
        <authorList>
            <person name="Chiriac C."/>
            <person name="Salcher M."/>
            <person name="Ghai R."/>
            <person name="Kavagutti S V."/>
        </authorList>
    </citation>
    <scope>NUCLEOTIDE SEQUENCE</scope>
</reference>
<dbReference type="AlphaFoldDB" id="A0A6J5YYB2"/>
<evidence type="ECO:0000313" key="2">
    <source>
        <dbReference type="EMBL" id="CAB4332920.1"/>
    </source>
</evidence>
<accession>A0A6J5YYB2</accession>
<dbReference type="Gene3D" id="3.20.20.70">
    <property type="entry name" value="Aldolase class I"/>
    <property type="match status" value="1"/>
</dbReference>
<dbReference type="InterPro" id="IPR054574">
    <property type="entry name" value="Cgl0159_dom"/>
</dbReference>
<dbReference type="Pfam" id="PF22649">
    <property type="entry name" value="Cgl0159"/>
    <property type="match status" value="1"/>
</dbReference>
<evidence type="ECO:0000259" key="1">
    <source>
        <dbReference type="Pfam" id="PF22649"/>
    </source>
</evidence>
<gene>
    <name evidence="2" type="ORF">UFOPK3770_00338</name>
</gene>
<sequence length="129" mass="13485">MSLIEPLPYVKDSNGIPILDTSDEALVKVVAIASGLGASSAYTWLKIPASSRMSDVAGATTLPILMLGGEPGPNPDAQFARWEIAMSEPNVRGLVAGRTLLYPSVGEPEDAVMRASSVIRPNSHPTKGA</sequence>
<protein>
    <submittedName>
        <fullName evidence="2">Unannotated protein</fullName>
    </submittedName>
</protein>
<feature type="domain" description="Cgl0159-like" evidence="1">
    <location>
        <begin position="1"/>
        <end position="115"/>
    </location>
</feature>
<proteinExistence type="predicted"/>
<organism evidence="2">
    <name type="scientific">freshwater metagenome</name>
    <dbReference type="NCBI Taxonomy" id="449393"/>
    <lineage>
        <taxon>unclassified sequences</taxon>
        <taxon>metagenomes</taxon>
        <taxon>ecological metagenomes</taxon>
    </lineage>
</organism>
<name>A0A6J5YYB2_9ZZZZ</name>